<dbReference type="GO" id="GO:0008270">
    <property type="term" value="F:zinc ion binding"/>
    <property type="evidence" value="ECO:0007669"/>
    <property type="project" value="UniProtKB-KW"/>
</dbReference>
<evidence type="ECO:0000256" key="10">
    <source>
        <dbReference type="PROSITE-ProRule" id="PRU00042"/>
    </source>
</evidence>
<organism evidence="12 13">
    <name type="scientific">Lymnaea stagnalis</name>
    <name type="common">Great pond snail</name>
    <name type="synonym">Helix stagnalis</name>
    <dbReference type="NCBI Taxonomy" id="6523"/>
    <lineage>
        <taxon>Eukaryota</taxon>
        <taxon>Metazoa</taxon>
        <taxon>Spiralia</taxon>
        <taxon>Lophotrochozoa</taxon>
        <taxon>Mollusca</taxon>
        <taxon>Gastropoda</taxon>
        <taxon>Heterobranchia</taxon>
        <taxon>Euthyneura</taxon>
        <taxon>Panpulmonata</taxon>
        <taxon>Hygrophila</taxon>
        <taxon>Lymnaeoidea</taxon>
        <taxon>Lymnaeidae</taxon>
        <taxon>Lymnaea</taxon>
    </lineage>
</organism>
<evidence type="ECO:0000256" key="5">
    <source>
        <dbReference type="ARBA" id="ARBA00022833"/>
    </source>
</evidence>
<dbReference type="GO" id="GO:0000122">
    <property type="term" value="P:negative regulation of transcription by RNA polymerase II"/>
    <property type="evidence" value="ECO:0007669"/>
    <property type="project" value="UniProtKB-ARBA"/>
</dbReference>
<evidence type="ECO:0000313" key="13">
    <source>
        <dbReference type="Proteomes" id="UP001497497"/>
    </source>
</evidence>
<dbReference type="Proteomes" id="UP001497497">
    <property type="component" value="Unassembled WGS sequence"/>
</dbReference>
<dbReference type="GO" id="GO:0000978">
    <property type="term" value="F:RNA polymerase II cis-regulatory region sequence-specific DNA binding"/>
    <property type="evidence" value="ECO:0007669"/>
    <property type="project" value="TreeGrafter"/>
</dbReference>
<keyword evidence="9" id="KW-0539">Nucleus</keyword>
<reference evidence="12 13" key="1">
    <citation type="submission" date="2024-04" db="EMBL/GenBank/DDBJ databases">
        <authorList>
            <consortium name="Genoscope - CEA"/>
            <person name="William W."/>
        </authorList>
    </citation>
    <scope>NUCLEOTIDE SEQUENCE [LARGE SCALE GENOMIC DNA]</scope>
</reference>
<keyword evidence="8" id="KW-0804">Transcription</keyword>
<keyword evidence="7" id="KW-0238">DNA-binding</keyword>
<keyword evidence="4 10" id="KW-0863">Zinc-finger</keyword>
<proteinExistence type="predicted"/>
<evidence type="ECO:0000256" key="9">
    <source>
        <dbReference type="ARBA" id="ARBA00023242"/>
    </source>
</evidence>
<dbReference type="AlphaFoldDB" id="A0AAV2HUQ5"/>
<gene>
    <name evidence="12" type="ORF">GSLYS_00011759001</name>
</gene>
<keyword evidence="6" id="KW-0805">Transcription regulation</keyword>
<feature type="domain" description="C2H2-type" evidence="11">
    <location>
        <begin position="154"/>
        <end position="172"/>
    </location>
</feature>
<comment type="subcellular location">
    <subcellularLocation>
        <location evidence="1">Nucleus</location>
    </subcellularLocation>
</comment>
<accession>A0AAV2HUQ5</accession>
<dbReference type="SUPFAM" id="SSF57667">
    <property type="entry name" value="beta-beta-alpha zinc fingers"/>
    <property type="match status" value="1"/>
</dbReference>
<dbReference type="GO" id="GO:0005634">
    <property type="term" value="C:nucleus"/>
    <property type="evidence" value="ECO:0007669"/>
    <property type="project" value="UniProtKB-SubCell"/>
</dbReference>
<dbReference type="FunFam" id="3.30.160.60:FF:001465">
    <property type="entry name" value="Zinc finger protein 560"/>
    <property type="match status" value="1"/>
</dbReference>
<protein>
    <recommendedName>
        <fullName evidence="11">C2H2-type domain-containing protein</fullName>
    </recommendedName>
</protein>
<keyword evidence="2" id="KW-0479">Metal-binding</keyword>
<dbReference type="PROSITE" id="PS00028">
    <property type="entry name" value="ZINC_FINGER_C2H2_1"/>
    <property type="match status" value="1"/>
</dbReference>
<dbReference type="InterPro" id="IPR013087">
    <property type="entry name" value="Znf_C2H2_type"/>
</dbReference>
<evidence type="ECO:0000256" key="2">
    <source>
        <dbReference type="ARBA" id="ARBA00022723"/>
    </source>
</evidence>
<dbReference type="PROSITE" id="PS50157">
    <property type="entry name" value="ZINC_FINGER_C2H2_2"/>
    <property type="match status" value="2"/>
</dbReference>
<keyword evidence="13" id="KW-1185">Reference proteome</keyword>
<dbReference type="SMART" id="SM00355">
    <property type="entry name" value="ZnF_C2H2"/>
    <property type="match status" value="2"/>
</dbReference>
<dbReference type="Pfam" id="PF00096">
    <property type="entry name" value="zf-C2H2"/>
    <property type="match status" value="1"/>
</dbReference>
<evidence type="ECO:0000259" key="11">
    <source>
        <dbReference type="PROSITE" id="PS50157"/>
    </source>
</evidence>
<dbReference type="Gene3D" id="3.30.160.60">
    <property type="entry name" value="Classic Zinc Finger"/>
    <property type="match status" value="2"/>
</dbReference>
<evidence type="ECO:0000256" key="6">
    <source>
        <dbReference type="ARBA" id="ARBA00023015"/>
    </source>
</evidence>
<dbReference type="InterPro" id="IPR051497">
    <property type="entry name" value="Dev/Hematopoietic_TF"/>
</dbReference>
<name>A0AAV2HUQ5_LYMST</name>
<evidence type="ECO:0000256" key="3">
    <source>
        <dbReference type="ARBA" id="ARBA00022737"/>
    </source>
</evidence>
<dbReference type="InterPro" id="IPR036236">
    <property type="entry name" value="Znf_C2H2_sf"/>
</dbReference>
<keyword evidence="5" id="KW-0862">Zinc</keyword>
<comment type="caution">
    <text evidence="12">The sequence shown here is derived from an EMBL/GenBank/DDBJ whole genome shotgun (WGS) entry which is preliminary data.</text>
</comment>
<evidence type="ECO:0000256" key="1">
    <source>
        <dbReference type="ARBA" id="ARBA00004123"/>
    </source>
</evidence>
<evidence type="ECO:0000256" key="7">
    <source>
        <dbReference type="ARBA" id="ARBA00023125"/>
    </source>
</evidence>
<feature type="non-terminal residue" evidence="12">
    <location>
        <position position="172"/>
    </location>
</feature>
<evidence type="ECO:0000313" key="12">
    <source>
        <dbReference type="EMBL" id="CAL1537900.1"/>
    </source>
</evidence>
<keyword evidence="3" id="KW-0677">Repeat</keyword>
<dbReference type="FunFam" id="3.30.160.60:FF:001049">
    <property type="entry name" value="zinc finger protein 319"/>
    <property type="match status" value="1"/>
</dbReference>
<dbReference type="GO" id="GO:0003700">
    <property type="term" value="F:DNA-binding transcription factor activity"/>
    <property type="evidence" value="ECO:0007669"/>
    <property type="project" value="TreeGrafter"/>
</dbReference>
<feature type="domain" description="C2H2-type" evidence="11">
    <location>
        <begin position="126"/>
        <end position="153"/>
    </location>
</feature>
<evidence type="ECO:0000256" key="4">
    <source>
        <dbReference type="ARBA" id="ARBA00022771"/>
    </source>
</evidence>
<evidence type="ECO:0000256" key="8">
    <source>
        <dbReference type="ARBA" id="ARBA00023163"/>
    </source>
</evidence>
<dbReference type="PANTHER" id="PTHR45993:SF7">
    <property type="entry name" value="TRANSCRIPTION FACTOR KEN"/>
    <property type="match status" value="1"/>
</dbReference>
<sequence>MAQPDSNWDLHILKNDVDVKQEMENDDTDYHKKLNAIMEKEAKMVLKKNNSLEENSGVMLSYNKDSCKIHSMNTSFPACLVDSSVGSENCEMQKKVVSSLHSYNKTNKNRNNKNIHQLVHASEKPFKCDLCSKVFKQRQNVILHLRVHTGEKPFKCDLCSAGFSQKSHLGIH</sequence>
<dbReference type="EMBL" id="CAXITT010000278">
    <property type="protein sequence ID" value="CAL1537900.1"/>
    <property type="molecule type" value="Genomic_DNA"/>
</dbReference>
<dbReference type="PANTHER" id="PTHR45993">
    <property type="entry name" value="B-CELL LYMPHOMA/LEUKEMIA 11"/>
    <property type="match status" value="1"/>
</dbReference>